<dbReference type="Proteomes" id="UP000322981">
    <property type="component" value="Unassembled WGS sequence"/>
</dbReference>
<evidence type="ECO:0000313" key="8">
    <source>
        <dbReference type="EMBL" id="KAA6187937.1"/>
    </source>
</evidence>
<dbReference type="Gene3D" id="1.10.510.10">
    <property type="entry name" value="Transferase(Phosphotransferase) domain 1"/>
    <property type="match status" value="1"/>
</dbReference>
<protein>
    <recommendedName>
        <fullName evidence="1">non-specific serine/threonine protein kinase</fullName>
        <ecNumber evidence="1">2.7.11.1</ecNumber>
    </recommendedName>
</protein>
<dbReference type="SMART" id="SM00220">
    <property type="entry name" value="S_TKc"/>
    <property type="match status" value="1"/>
</dbReference>
<dbReference type="Pfam" id="PF00069">
    <property type="entry name" value="Pkinase"/>
    <property type="match status" value="1"/>
</dbReference>
<dbReference type="InterPro" id="IPR050660">
    <property type="entry name" value="NEK_Ser/Thr_kinase"/>
</dbReference>
<feature type="domain" description="Protein kinase" evidence="7">
    <location>
        <begin position="1"/>
        <end position="196"/>
    </location>
</feature>
<dbReference type="EMBL" id="VWXX01000001">
    <property type="protein sequence ID" value="KAA6187937.1"/>
    <property type="molecule type" value="Genomic_DNA"/>
</dbReference>
<dbReference type="InterPro" id="IPR008271">
    <property type="entry name" value="Ser/Thr_kinase_AS"/>
</dbReference>
<feature type="region of interest" description="Disordered" evidence="6">
    <location>
        <begin position="192"/>
        <end position="234"/>
    </location>
</feature>
<dbReference type="InterPro" id="IPR011460">
    <property type="entry name" value="Lcl_C"/>
</dbReference>
<keyword evidence="5" id="KW-0067">ATP-binding</keyword>
<name>A0A5M8FVV5_9GAMM</name>
<dbReference type="Pfam" id="PF07603">
    <property type="entry name" value="Lcl_C"/>
    <property type="match status" value="1"/>
</dbReference>
<keyword evidence="9" id="KW-1185">Reference proteome</keyword>
<dbReference type="GO" id="GO:0005524">
    <property type="term" value="F:ATP binding"/>
    <property type="evidence" value="ECO:0007669"/>
    <property type="project" value="UniProtKB-KW"/>
</dbReference>
<proteinExistence type="predicted"/>
<evidence type="ECO:0000256" key="1">
    <source>
        <dbReference type="ARBA" id="ARBA00012513"/>
    </source>
</evidence>
<evidence type="ECO:0000259" key="7">
    <source>
        <dbReference type="PROSITE" id="PS50011"/>
    </source>
</evidence>
<dbReference type="PROSITE" id="PS00108">
    <property type="entry name" value="PROTEIN_KINASE_ST"/>
    <property type="match status" value="1"/>
</dbReference>
<reference evidence="8 9" key="1">
    <citation type="submission" date="2019-09" db="EMBL/GenBank/DDBJ databases">
        <title>Whole-genome sequence of the purple sulfur bacterium Thiohalocapsa marina DSM 19078.</title>
        <authorList>
            <person name="Kyndt J.A."/>
            <person name="Meyer T.E."/>
        </authorList>
    </citation>
    <scope>NUCLEOTIDE SEQUENCE [LARGE SCALE GENOMIC DNA]</scope>
    <source>
        <strain evidence="8 9">DSM 19078</strain>
    </source>
</reference>
<dbReference type="EC" id="2.7.11.1" evidence="1"/>
<evidence type="ECO:0000256" key="4">
    <source>
        <dbReference type="ARBA" id="ARBA00022777"/>
    </source>
</evidence>
<gene>
    <name evidence="8" type="ORF">F2Q65_01530</name>
</gene>
<dbReference type="RefSeq" id="WP_150089670.1">
    <property type="nucleotide sequence ID" value="NZ_VWXX01000001.1"/>
</dbReference>
<evidence type="ECO:0000256" key="6">
    <source>
        <dbReference type="SAM" id="MobiDB-lite"/>
    </source>
</evidence>
<accession>A0A5M8FVV5</accession>
<evidence type="ECO:0000256" key="3">
    <source>
        <dbReference type="ARBA" id="ARBA00022741"/>
    </source>
</evidence>
<evidence type="ECO:0000256" key="5">
    <source>
        <dbReference type="ARBA" id="ARBA00022840"/>
    </source>
</evidence>
<organism evidence="8 9">
    <name type="scientific">Thiohalocapsa marina</name>
    <dbReference type="NCBI Taxonomy" id="424902"/>
    <lineage>
        <taxon>Bacteria</taxon>
        <taxon>Pseudomonadati</taxon>
        <taxon>Pseudomonadota</taxon>
        <taxon>Gammaproteobacteria</taxon>
        <taxon>Chromatiales</taxon>
        <taxon>Chromatiaceae</taxon>
        <taxon>Thiohalocapsa</taxon>
    </lineage>
</organism>
<dbReference type="InterPro" id="IPR011009">
    <property type="entry name" value="Kinase-like_dom_sf"/>
</dbReference>
<dbReference type="SUPFAM" id="SSF56112">
    <property type="entry name" value="Protein kinase-like (PK-like)"/>
    <property type="match status" value="1"/>
</dbReference>
<evidence type="ECO:0000256" key="2">
    <source>
        <dbReference type="ARBA" id="ARBA00022679"/>
    </source>
</evidence>
<dbReference type="AlphaFoldDB" id="A0A5M8FVV5"/>
<dbReference type="OrthoDB" id="9793251at2"/>
<dbReference type="PANTHER" id="PTHR43671:SF13">
    <property type="entry name" value="SERINE_THREONINE-PROTEIN KINASE NEK2"/>
    <property type="match status" value="1"/>
</dbReference>
<dbReference type="CDD" id="cd14014">
    <property type="entry name" value="STKc_PknB_like"/>
    <property type="match status" value="1"/>
</dbReference>
<evidence type="ECO:0000313" key="9">
    <source>
        <dbReference type="Proteomes" id="UP000322981"/>
    </source>
</evidence>
<comment type="caution">
    <text evidence="8">The sequence shown here is derived from an EMBL/GenBank/DDBJ whole genome shotgun (WGS) entry which is preliminary data.</text>
</comment>
<keyword evidence="4" id="KW-0418">Kinase</keyword>
<keyword evidence="2" id="KW-0808">Transferase</keyword>
<dbReference type="GO" id="GO:0004674">
    <property type="term" value="F:protein serine/threonine kinase activity"/>
    <property type="evidence" value="ECO:0007669"/>
    <property type="project" value="UniProtKB-EC"/>
</dbReference>
<keyword evidence="3" id="KW-0547">Nucleotide-binding</keyword>
<feature type="non-terminal residue" evidence="8">
    <location>
        <position position="1"/>
    </location>
</feature>
<dbReference type="PROSITE" id="PS50011">
    <property type="entry name" value="PROTEIN_KINASE_DOM"/>
    <property type="match status" value="1"/>
</dbReference>
<feature type="compositionally biased region" description="Basic and acidic residues" evidence="6">
    <location>
        <begin position="217"/>
        <end position="228"/>
    </location>
</feature>
<sequence>VRQFFEANGTAYLVMDYYEGLSFAEYLEQQGGRVPEETAVQLMLPILDGLRAVHAKGFLHRDVKPQNIYLAKTDVGGVRPILLDFGAARQAMGERSRSMSVVISAGYAPLEQYSRKGKQGPWTDIYAAAAVLYQAVTGEVPPEATDRIMDDELKSATGFGVSQELGDALSAALAMAPEARPQSVQTLQKVLRRPAHGPKRRAEVPDTSAPIPARTNHSHEPRAQKHTGDSAVPPVDLIAGRYHDLGDGTVMDIRTGLQWMRCAFGQNLSKSTCQGEAQKLDWKSALAAAQSLNRSGGYAGYRDWRVPTIDELKGLRYCKGSSEDIGIWLNDEKRCEGDHFTPAIESEAFPGSPAGAFWSSSPSTSYSGNAWYVHFYCGDVYYHNKYSLDCVRLVRGGQ</sequence>
<dbReference type="PANTHER" id="PTHR43671">
    <property type="entry name" value="SERINE/THREONINE-PROTEIN KINASE NEK"/>
    <property type="match status" value="1"/>
</dbReference>
<dbReference type="InterPro" id="IPR000719">
    <property type="entry name" value="Prot_kinase_dom"/>
</dbReference>